<dbReference type="InterPro" id="IPR010997">
    <property type="entry name" value="HRDC-like_sf"/>
</dbReference>
<dbReference type="PANTHER" id="PTHR11070">
    <property type="entry name" value="UVRD / RECB / PCRA DNA HELICASE FAMILY MEMBER"/>
    <property type="match status" value="1"/>
</dbReference>
<dbReference type="InterPro" id="IPR000212">
    <property type="entry name" value="DNA_helicase_UvrD/REP"/>
</dbReference>
<feature type="binding site" evidence="12">
    <location>
        <begin position="22"/>
        <end position="29"/>
    </location>
    <ligand>
        <name>ATP</name>
        <dbReference type="ChEBI" id="CHEBI:30616"/>
    </ligand>
</feature>
<dbReference type="PROSITE" id="PS50967">
    <property type="entry name" value="HRDC"/>
    <property type="match status" value="1"/>
</dbReference>
<keyword evidence="8" id="KW-0413">Isomerase</keyword>
<sequence>MQLDDEQHLAVLAPRGPVCILAGAGTGKTRTITHRISRLIHDGQVNPRHILAVTFTKRAAGEMRERLTHMGVGQFGGQQVQASTFHSAALRQLRYFWPQMMGDVPWSIIDRDRFGVVARAADHCGADSSKEAIRDFLTEIDWAKSELLDAETYQAGVARLHRELPTDAATVAQVMARYEELKRRSDGMLLDFNDLLLYMSAALDEFPGIAEEFRASYRSFVVDEYQDVTPLQQRLLDGWLGKRDDLTVVGDPNQTIYSFNGASPEFLVNFRRRFPHATFVTLVRDYRSTPEIVSCANKVIADAKGDVSQPSMQLRGQQQRGSAPQILRFDDDFQEAEEVATAIAADITAGQLPENIAILYRTNAQSALFEQALEERHIPYQVRGGEGFFHRAEIQQAYRQLMRLGTRTDLPEEMVGPHLVTLVRASLQSLGLTSEEPTGQQARERWQALTALVALVEDITDATPTLTLDGLLRELQDRADNRQPPTVRGVTLASIHAAKGLEWDAVYVVGLVEGTLPIRYVFDDTAPADALEEERRLLYVAITRARYQLTLTWGAARRAGGKARQRCRFLDSIDPPRRPDSRSVTGKPQRSSTPGHGTAGHAGATSSSKQWKREALEAMSYRQQELFEALVAWRKATAAEIGKPAFVVFTDRTLIEVVLRSPRELGDLSGIHGIGQAKLHTYGEGLLRVVADSL</sequence>
<dbReference type="STRING" id="1528099.AL705_06630"/>
<dbReference type="SMART" id="SM00341">
    <property type="entry name" value="HRDC"/>
    <property type="match status" value="1"/>
</dbReference>
<feature type="domain" description="UvrD-like helicase ATP-binding" evidence="15">
    <location>
        <begin position="1"/>
        <end position="289"/>
    </location>
</feature>
<evidence type="ECO:0000259" key="14">
    <source>
        <dbReference type="PROSITE" id="PS50967"/>
    </source>
</evidence>
<reference evidence="17 18" key="1">
    <citation type="journal article" date="2015" name="Genome Announc.">
        <title>Complete Genome Sequences for Two Strains of a Novel Fastidious, Partially Acid-Fast, Gram-Positive Corynebacterineae Bacterium, Derived from Human Clinical Samples.</title>
        <authorList>
            <person name="Nicholson A.C."/>
            <person name="Bell M."/>
            <person name="Humrighouse B.W."/>
            <person name="McQuiston J.R."/>
        </authorList>
    </citation>
    <scope>NUCLEOTIDE SEQUENCE [LARGE SCALE GENOMIC DNA]</scope>
    <source>
        <strain evidence="17 18">X1698</strain>
    </source>
</reference>
<feature type="compositionally biased region" description="Basic and acidic residues" evidence="13">
    <location>
        <begin position="568"/>
        <end position="581"/>
    </location>
</feature>
<evidence type="ECO:0000259" key="16">
    <source>
        <dbReference type="PROSITE" id="PS51217"/>
    </source>
</evidence>
<gene>
    <name evidence="17" type="ORF">AL705_06630</name>
</gene>
<dbReference type="GO" id="GO:0043138">
    <property type="term" value="F:3'-5' DNA helicase activity"/>
    <property type="evidence" value="ECO:0007669"/>
    <property type="project" value="UniProtKB-EC"/>
</dbReference>
<dbReference type="InterPro" id="IPR014016">
    <property type="entry name" value="UvrD-like_ATP-bd"/>
</dbReference>
<evidence type="ECO:0000259" key="15">
    <source>
        <dbReference type="PROSITE" id="PS51198"/>
    </source>
</evidence>
<dbReference type="InterPro" id="IPR014017">
    <property type="entry name" value="DNA_helicase_UvrD-like_C"/>
</dbReference>
<dbReference type="Proteomes" id="UP000068137">
    <property type="component" value="Chromosome"/>
</dbReference>
<accession>A0A0M4MCR8</accession>
<dbReference type="Pfam" id="PF00570">
    <property type="entry name" value="HRDC"/>
    <property type="match status" value="1"/>
</dbReference>
<proteinExistence type="inferred from homology"/>
<evidence type="ECO:0000256" key="2">
    <source>
        <dbReference type="ARBA" id="ARBA00022741"/>
    </source>
</evidence>
<evidence type="ECO:0000256" key="11">
    <source>
        <dbReference type="ARBA" id="ARBA00048988"/>
    </source>
</evidence>
<dbReference type="PROSITE" id="PS51198">
    <property type="entry name" value="UVRD_HELICASE_ATP_BIND"/>
    <property type="match status" value="1"/>
</dbReference>
<dbReference type="CDD" id="cd17932">
    <property type="entry name" value="DEXQc_UvrD"/>
    <property type="match status" value="1"/>
</dbReference>
<dbReference type="GO" id="GO:0033202">
    <property type="term" value="C:DNA helicase complex"/>
    <property type="evidence" value="ECO:0007669"/>
    <property type="project" value="TreeGrafter"/>
</dbReference>
<evidence type="ECO:0000256" key="8">
    <source>
        <dbReference type="ARBA" id="ARBA00023235"/>
    </source>
</evidence>
<evidence type="ECO:0000256" key="7">
    <source>
        <dbReference type="ARBA" id="ARBA00023204"/>
    </source>
</evidence>
<keyword evidence="7" id="KW-0234">DNA repair</keyword>
<evidence type="ECO:0000256" key="4">
    <source>
        <dbReference type="ARBA" id="ARBA00022801"/>
    </source>
</evidence>
<dbReference type="AlphaFoldDB" id="A0A0M4MCR8"/>
<dbReference type="KEGG" id="cbq:AL705_06630"/>
<dbReference type="InterPro" id="IPR002121">
    <property type="entry name" value="HRDC_dom"/>
</dbReference>
<feature type="compositionally biased region" description="Low complexity" evidence="13">
    <location>
        <begin position="592"/>
        <end position="608"/>
    </location>
</feature>
<dbReference type="Pfam" id="PF00580">
    <property type="entry name" value="UvrD-helicase"/>
    <property type="match status" value="1"/>
</dbReference>
<dbReference type="InterPro" id="IPR027417">
    <property type="entry name" value="P-loop_NTPase"/>
</dbReference>
<dbReference type="GO" id="GO:0005829">
    <property type="term" value="C:cytosol"/>
    <property type="evidence" value="ECO:0007669"/>
    <property type="project" value="TreeGrafter"/>
</dbReference>
<evidence type="ECO:0000256" key="5">
    <source>
        <dbReference type="ARBA" id="ARBA00022806"/>
    </source>
</evidence>
<dbReference type="Pfam" id="PF13361">
    <property type="entry name" value="UvrD_C"/>
    <property type="match status" value="2"/>
</dbReference>
<dbReference type="EC" id="5.6.2.4" evidence="10"/>
<dbReference type="GO" id="GO:0000725">
    <property type="term" value="P:recombinational repair"/>
    <property type="evidence" value="ECO:0007669"/>
    <property type="project" value="TreeGrafter"/>
</dbReference>
<feature type="compositionally biased region" description="Polar residues" evidence="13">
    <location>
        <begin position="582"/>
        <end position="591"/>
    </location>
</feature>
<dbReference type="RefSeq" id="WP_053962335.1">
    <property type="nucleotide sequence ID" value="NZ_CP012390.1"/>
</dbReference>
<evidence type="ECO:0000256" key="3">
    <source>
        <dbReference type="ARBA" id="ARBA00022763"/>
    </source>
</evidence>
<evidence type="ECO:0000256" key="9">
    <source>
        <dbReference type="ARBA" id="ARBA00034617"/>
    </source>
</evidence>
<comment type="catalytic activity">
    <reaction evidence="9">
        <text>Couples ATP hydrolysis with the unwinding of duplex DNA by translocating in the 3'-5' direction.</text>
        <dbReference type="EC" id="5.6.2.4"/>
    </reaction>
</comment>
<dbReference type="OrthoDB" id="9806690at2"/>
<dbReference type="CDD" id="cd18807">
    <property type="entry name" value="SF1_C_UvrD"/>
    <property type="match status" value="1"/>
</dbReference>
<evidence type="ECO:0000313" key="18">
    <source>
        <dbReference type="Proteomes" id="UP000068137"/>
    </source>
</evidence>
<dbReference type="PANTHER" id="PTHR11070:SF69">
    <property type="entry name" value="ATP-DEPENDENT DNA HELICASE UVRD2"/>
    <property type="match status" value="1"/>
</dbReference>
<evidence type="ECO:0000256" key="10">
    <source>
        <dbReference type="ARBA" id="ARBA00034808"/>
    </source>
</evidence>
<dbReference type="Gene3D" id="1.10.10.160">
    <property type="match status" value="1"/>
</dbReference>
<dbReference type="SUPFAM" id="SSF47819">
    <property type="entry name" value="HRDC-like"/>
    <property type="match status" value="1"/>
</dbReference>
<keyword evidence="6 12" id="KW-0067">ATP-binding</keyword>
<dbReference type="GO" id="GO:0005524">
    <property type="term" value="F:ATP binding"/>
    <property type="evidence" value="ECO:0007669"/>
    <property type="project" value="UniProtKB-UniRule"/>
</dbReference>
<dbReference type="PATRIC" id="fig|1562462.4.peg.1361"/>
<feature type="domain" description="UvrD-like helicase C-terminal" evidence="16">
    <location>
        <begin position="290"/>
        <end position="547"/>
    </location>
</feature>
<dbReference type="SUPFAM" id="SSF52540">
    <property type="entry name" value="P-loop containing nucleoside triphosphate hydrolases"/>
    <property type="match status" value="1"/>
</dbReference>
<comment type="catalytic activity">
    <reaction evidence="11">
        <text>ATP + H2O = ADP + phosphate + H(+)</text>
        <dbReference type="Rhea" id="RHEA:13065"/>
        <dbReference type="ChEBI" id="CHEBI:15377"/>
        <dbReference type="ChEBI" id="CHEBI:15378"/>
        <dbReference type="ChEBI" id="CHEBI:30616"/>
        <dbReference type="ChEBI" id="CHEBI:43474"/>
        <dbReference type="ChEBI" id="CHEBI:456216"/>
        <dbReference type="EC" id="5.6.2.4"/>
    </reaction>
</comment>
<evidence type="ECO:0000256" key="12">
    <source>
        <dbReference type="PROSITE-ProRule" id="PRU00560"/>
    </source>
</evidence>
<comment type="similarity">
    <text evidence="1">Belongs to the helicase family. UvrD subfamily.</text>
</comment>
<dbReference type="InterPro" id="IPR013986">
    <property type="entry name" value="DExx_box_DNA_helicase_dom_sf"/>
</dbReference>
<dbReference type="Gene3D" id="1.10.150.80">
    <property type="entry name" value="HRDC domain"/>
    <property type="match status" value="1"/>
</dbReference>
<feature type="region of interest" description="Disordered" evidence="13">
    <location>
        <begin position="568"/>
        <end position="608"/>
    </location>
</feature>
<keyword evidence="4 12" id="KW-0378">Hydrolase</keyword>
<dbReference type="GO" id="GO:0003677">
    <property type="term" value="F:DNA binding"/>
    <property type="evidence" value="ECO:0007669"/>
    <property type="project" value="InterPro"/>
</dbReference>
<name>A0A0M4MCR8_9ACTN</name>
<evidence type="ECO:0000313" key="17">
    <source>
        <dbReference type="EMBL" id="ALE19287.1"/>
    </source>
</evidence>
<feature type="domain" description="HRDC" evidence="14">
    <location>
        <begin position="620"/>
        <end position="694"/>
    </location>
</feature>
<keyword evidence="5 12" id="KW-0347">Helicase</keyword>
<dbReference type="GO" id="GO:0016887">
    <property type="term" value="F:ATP hydrolysis activity"/>
    <property type="evidence" value="ECO:0007669"/>
    <property type="project" value="RHEA"/>
</dbReference>
<evidence type="ECO:0000256" key="6">
    <source>
        <dbReference type="ARBA" id="ARBA00022840"/>
    </source>
</evidence>
<dbReference type="PROSITE" id="PS51217">
    <property type="entry name" value="UVRD_HELICASE_CTER"/>
    <property type="match status" value="1"/>
</dbReference>
<dbReference type="EMBL" id="CP012390">
    <property type="protein sequence ID" value="ALE19287.1"/>
    <property type="molecule type" value="Genomic_DNA"/>
</dbReference>
<organism evidence="17 18">
    <name type="scientific">Lawsonella clevelandensis</name>
    <dbReference type="NCBI Taxonomy" id="1528099"/>
    <lineage>
        <taxon>Bacteria</taxon>
        <taxon>Bacillati</taxon>
        <taxon>Actinomycetota</taxon>
        <taxon>Actinomycetes</taxon>
        <taxon>Mycobacteriales</taxon>
        <taxon>Lawsonellaceae</taxon>
        <taxon>Lawsonella</taxon>
    </lineage>
</organism>
<evidence type="ECO:0000256" key="1">
    <source>
        <dbReference type="ARBA" id="ARBA00009922"/>
    </source>
</evidence>
<dbReference type="InterPro" id="IPR044876">
    <property type="entry name" value="HRDC_dom_sf"/>
</dbReference>
<dbReference type="Gene3D" id="3.40.50.300">
    <property type="entry name" value="P-loop containing nucleotide triphosphate hydrolases"/>
    <property type="match status" value="3"/>
</dbReference>
<keyword evidence="3" id="KW-0227">DNA damage</keyword>
<protein>
    <recommendedName>
        <fullName evidence="10">DNA 3'-5' helicase</fullName>
        <ecNumber evidence="10">5.6.2.4</ecNumber>
    </recommendedName>
</protein>
<evidence type="ECO:0000256" key="13">
    <source>
        <dbReference type="SAM" id="MobiDB-lite"/>
    </source>
</evidence>
<keyword evidence="2 12" id="KW-0547">Nucleotide-binding</keyword>